<dbReference type="KEGG" id="tet:TTHERM_01680240"/>
<dbReference type="Pfam" id="PF00562">
    <property type="entry name" value="RNA_pol_Rpb2_6"/>
    <property type="match status" value="1"/>
</dbReference>
<dbReference type="GeneID" id="7834683"/>
<evidence type="ECO:0000313" key="9">
    <source>
        <dbReference type="EMBL" id="EAS05218.2"/>
    </source>
</evidence>
<dbReference type="STRING" id="312017.Q24BR2"/>
<feature type="domain" description="RNA polymerase Rpb2" evidence="8">
    <location>
        <begin position="410"/>
        <end position="498"/>
    </location>
</feature>
<dbReference type="PANTHER" id="PTHR20856">
    <property type="entry name" value="DNA-DIRECTED RNA POLYMERASE I SUBUNIT 2"/>
    <property type="match status" value="1"/>
</dbReference>
<name>Q24BR2_TETTS</name>
<feature type="domain" description="DNA-directed RNA polymerase subunit 2 hybrid-binding" evidence="7">
    <location>
        <begin position="94"/>
        <end position="406"/>
    </location>
</feature>
<evidence type="ECO:0000256" key="1">
    <source>
        <dbReference type="ARBA" id="ARBA00006835"/>
    </source>
</evidence>
<dbReference type="EMBL" id="GG662388">
    <property type="protein sequence ID" value="EAS05218.2"/>
    <property type="molecule type" value="Genomic_DNA"/>
</dbReference>
<dbReference type="InterPro" id="IPR007120">
    <property type="entry name" value="DNA-dir_RNAP_su2_dom"/>
</dbReference>
<evidence type="ECO:0000256" key="2">
    <source>
        <dbReference type="ARBA" id="ARBA00012418"/>
    </source>
</evidence>
<dbReference type="Pfam" id="PF04560">
    <property type="entry name" value="RNA_pol_Rpb2_7"/>
    <property type="match status" value="1"/>
</dbReference>
<dbReference type="RefSeq" id="XP_001025463.2">
    <property type="nucleotide sequence ID" value="XM_001025463.2"/>
</dbReference>
<dbReference type="Gene3D" id="2.40.270.10">
    <property type="entry name" value="DNA-directed RNA polymerase, subunit 2, domain 6"/>
    <property type="match status" value="2"/>
</dbReference>
<dbReference type="eggNOG" id="KOG0214">
    <property type="taxonomic scope" value="Eukaryota"/>
</dbReference>
<keyword evidence="10" id="KW-1185">Reference proteome</keyword>
<dbReference type="GO" id="GO:0032549">
    <property type="term" value="F:ribonucleoside binding"/>
    <property type="evidence" value="ECO:0007669"/>
    <property type="project" value="InterPro"/>
</dbReference>
<evidence type="ECO:0000256" key="5">
    <source>
        <dbReference type="ARBA" id="ARBA00022695"/>
    </source>
</evidence>
<dbReference type="InterPro" id="IPR014724">
    <property type="entry name" value="RNA_pol_RPB2_OB-fold"/>
</dbReference>
<dbReference type="GO" id="GO:0003899">
    <property type="term" value="F:DNA-directed RNA polymerase activity"/>
    <property type="evidence" value="ECO:0007669"/>
    <property type="project" value="UniProtKB-EC"/>
</dbReference>
<sequence length="505" mass="57965">MINQLLKRKYKQTWEQFLSEFPQSIEWCDIQEISNKLVSPSAQILEYNNFLRNSRINGQQKNISLQEKNRYVGVYLNFDLMEIHPINVLGINPSTIPYPHCNYAPRNIFAFVQMKRSVQKPYSDNDLRSDINQYLILGSAPLVQTMTTNMINTNEKFNGTNVCIAVLQEHGYQQEDSITISSRLAKSMYLQCKNGDVKNFQHDLNYEKLDENGLIREGSVVRKGDIVIGKILILNQEDQIIDRSIKFEYEEGIILKVKQINVDGQQKIIIRFIIPLYPQIGDKYAARCGQKGTIGTIRDENQMPYTNDGTPIDIIINPCSFSTRMTIGMNIEQYTSYLVLLTGLFLDSSMFCDKKIYYPLTGEFIGYAQVGFVFYAAQEQKAFSKLYAVGFNEAYRNQVFQPRDGAKNNGGSRLGEMEMAAFLSEGTTNVIKLFAWQHSDGFVVDICSHCGLYAHRDQNQQKYYCKNCNGKSEVVKTQIQYSSKHFKDLLNSLGMSIYFKPKQNI</sequence>
<evidence type="ECO:0000256" key="3">
    <source>
        <dbReference type="ARBA" id="ARBA00022478"/>
    </source>
</evidence>
<dbReference type="InterPro" id="IPR015712">
    <property type="entry name" value="DNA-dir_RNA_pol_su2"/>
</dbReference>
<accession>Q24BR2</accession>
<evidence type="ECO:0000259" key="8">
    <source>
        <dbReference type="Pfam" id="PF04560"/>
    </source>
</evidence>
<dbReference type="InterPro" id="IPR037033">
    <property type="entry name" value="DNA-dir_RNAP_su2_hyb_sf"/>
</dbReference>
<dbReference type="EC" id="2.7.7.6" evidence="2"/>
<dbReference type="Gene3D" id="2.40.50.150">
    <property type="match status" value="1"/>
</dbReference>
<reference evidence="10" key="1">
    <citation type="journal article" date="2006" name="PLoS Biol.">
        <title>Macronuclear genome sequence of the ciliate Tetrahymena thermophila, a model eukaryote.</title>
        <authorList>
            <person name="Eisen J.A."/>
            <person name="Coyne R.S."/>
            <person name="Wu M."/>
            <person name="Wu D."/>
            <person name="Thiagarajan M."/>
            <person name="Wortman J.R."/>
            <person name="Badger J.H."/>
            <person name="Ren Q."/>
            <person name="Amedeo P."/>
            <person name="Jones K.M."/>
            <person name="Tallon L.J."/>
            <person name="Delcher A.L."/>
            <person name="Salzberg S.L."/>
            <person name="Silva J.C."/>
            <person name="Haas B.J."/>
            <person name="Majoros W.H."/>
            <person name="Farzad M."/>
            <person name="Carlton J.M."/>
            <person name="Smith R.K. Jr."/>
            <person name="Garg J."/>
            <person name="Pearlman R.E."/>
            <person name="Karrer K.M."/>
            <person name="Sun L."/>
            <person name="Manning G."/>
            <person name="Elde N.C."/>
            <person name="Turkewitz A.P."/>
            <person name="Asai D.J."/>
            <person name="Wilkes D.E."/>
            <person name="Wang Y."/>
            <person name="Cai H."/>
            <person name="Collins K."/>
            <person name="Stewart B.A."/>
            <person name="Lee S.R."/>
            <person name="Wilamowska K."/>
            <person name="Weinberg Z."/>
            <person name="Ruzzo W.L."/>
            <person name="Wloga D."/>
            <person name="Gaertig J."/>
            <person name="Frankel J."/>
            <person name="Tsao C.-C."/>
            <person name="Gorovsky M.A."/>
            <person name="Keeling P.J."/>
            <person name="Waller R.F."/>
            <person name="Patron N.J."/>
            <person name="Cherry J.M."/>
            <person name="Stover N.A."/>
            <person name="Krieger C.J."/>
            <person name="del Toro C."/>
            <person name="Ryder H.F."/>
            <person name="Williamson S.C."/>
            <person name="Barbeau R.A."/>
            <person name="Hamilton E.P."/>
            <person name="Orias E."/>
        </authorList>
    </citation>
    <scope>NUCLEOTIDE SEQUENCE [LARGE SCALE GENOMIC DNA]</scope>
    <source>
        <strain evidence="10">SB210</strain>
    </source>
</reference>
<dbReference type="InterPro" id="IPR007641">
    <property type="entry name" value="RNA_pol_Rpb2_7"/>
</dbReference>
<dbReference type="AlphaFoldDB" id="Q24BR2"/>
<protein>
    <recommendedName>
        <fullName evidence="2">DNA-directed RNA polymerase</fullName>
        <ecNumber evidence="2">2.7.7.6</ecNumber>
    </recommendedName>
</protein>
<dbReference type="SUPFAM" id="SSF64484">
    <property type="entry name" value="beta and beta-prime subunits of DNA dependent RNA-polymerase"/>
    <property type="match status" value="1"/>
</dbReference>
<dbReference type="Proteomes" id="UP000009168">
    <property type="component" value="Unassembled WGS sequence"/>
</dbReference>
<dbReference type="GO" id="GO:0003677">
    <property type="term" value="F:DNA binding"/>
    <property type="evidence" value="ECO:0007669"/>
    <property type="project" value="InterPro"/>
</dbReference>
<keyword evidence="6" id="KW-0804">Transcription</keyword>
<gene>
    <name evidence="9" type="ORF">TTHERM_01680240</name>
</gene>
<dbReference type="OrthoDB" id="10248617at2759"/>
<comment type="similarity">
    <text evidence="1">Belongs to the RNA polymerase beta chain family.</text>
</comment>
<dbReference type="GO" id="GO:0006351">
    <property type="term" value="P:DNA-templated transcription"/>
    <property type="evidence" value="ECO:0007669"/>
    <property type="project" value="InterPro"/>
</dbReference>
<dbReference type="GO" id="GO:0000428">
    <property type="term" value="C:DNA-directed RNA polymerase complex"/>
    <property type="evidence" value="ECO:0007669"/>
    <property type="project" value="UniProtKB-KW"/>
</dbReference>
<evidence type="ECO:0000259" key="7">
    <source>
        <dbReference type="Pfam" id="PF00562"/>
    </source>
</evidence>
<evidence type="ECO:0000256" key="4">
    <source>
        <dbReference type="ARBA" id="ARBA00022679"/>
    </source>
</evidence>
<proteinExistence type="inferred from homology"/>
<keyword evidence="3 9" id="KW-0240">DNA-directed RNA polymerase</keyword>
<evidence type="ECO:0000256" key="6">
    <source>
        <dbReference type="ARBA" id="ARBA00023163"/>
    </source>
</evidence>
<keyword evidence="5" id="KW-0548">Nucleotidyltransferase</keyword>
<dbReference type="InParanoid" id="Q24BR2"/>
<keyword evidence="4" id="KW-0808">Transferase</keyword>
<dbReference type="HOGENOM" id="CLU_000524_2_2_1"/>
<dbReference type="Gene3D" id="3.90.1800.10">
    <property type="entry name" value="RNA polymerase alpha subunit dimerisation domain"/>
    <property type="match status" value="1"/>
</dbReference>
<evidence type="ECO:0000313" key="10">
    <source>
        <dbReference type="Proteomes" id="UP000009168"/>
    </source>
</evidence>
<organism evidence="9 10">
    <name type="scientific">Tetrahymena thermophila (strain SB210)</name>
    <dbReference type="NCBI Taxonomy" id="312017"/>
    <lineage>
        <taxon>Eukaryota</taxon>
        <taxon>Sar</taxon>
        <taxon>Alveolata</taxon>
        <taxon>Ciliophora</taxon>
        <taxon>Intramacronucleata</taxon>
        <taxon>Oligohymenophorea</taxon>
        <taxon>Hymenostomatida</taxon>
        <taxon>Tetrahymenina</taxon>
        <taxon>Tetrahymenidae</taxon>
        <taxon>Tetrahymena</taxon>
    </lineage>
</organism>